<dbReference type="AlphaFoldDB" id="A0A508WXW1"/>
<reference evidence="3" key="1">
    <citation type="submission" date="2019-06" db="EMBL/GenBank/DDBJ databases">
        <authorList>
            <person name="Le Quere A."/>
            <person name="Colella S."/>
        </authorList>
    </citation>
    <scope>NUCLEOTIDE SEQUENCE</scope>
    <source>
        <strain evidence="3">EmedicaeMD41</strain>
    </source>
</reference>
<sequence>MGFVRQPTAWSRLADHRFVARQADLLDPAHPDPLAGAAITEWMGAAMIGLHELAKRLGGELGCNGYINCPGPGHSEKDRSLSVSLDHEGELHVHSFAGDCWQECKDYVRERLGFAPWEPGRDQEKPAPHAFKRAPDKGNEAFRAGLARRLWREAKDPRTAAPVLAYLDHRGLPPLNDEQLPVFRFHPACPFGGERVPALIARFSPIENDPGPEAAPTAIFRIRLDRYHGDRRKLALGPSSGQVIKLYEDISLGGVGITEGVEKGLALAASGWRPIWVTAGTATMRAFPLLTVMECLSVFCDRDDPGRDAALAVAARWHGAGREARILQPPSPYKDWDAWYRGGGQP</sequence>
<evidence type="ECO:0000313" key="3">
    <source>
        <dbReference type="EMBL" id="VTZ60543.1"/>
    </source>
</evidence>
<evidence type="ECO:0000259" key="1">
    <source>
        <dbReference type="Pfam" id="PF13362"/>
    </source>
</evidence>
<proteinExistence type="predicted"/>
<dbReference type="InterPro" id="IPR034154">
    <property type="entry name" value="TOPRIM_DnaG/twinkle"/>
</dbReference>
<evidence type="ECO:0000259" key="2">
    <source>
        <dbReference type="Pfam" id="PF23639"/>
    </source>
</evidence>
<dbReference type="Pfam" id="PF13362">
    <property type="entry name" value="Toprim_3"/>
    <property type="match status" value="1"/>
</dbReference>
<dbReference type="InterPro" id="IPR006171">
    <property type="entry name" value="TOPRIM_dom"/>
</dbReference>
<accession>A0A508WXW1</accession>
<dbReference type="InterPro" id="IPR055570">
    <property type="entry name" value="DUF7146"/>
</dbReference>
<name>A0A508WXW1_9HYPH</name>
<feature type="domain" description="Toprim" evidence="1">
    <location>
        <begin position="255"/>
        <end position="341"/>
    </location>
</feature>
<dbReference type="Pfam" id="PF23639">
    <property type="entry name" value="DUF7146"/>
    <property type="match status" value="1"/>
</dbReference>
<dbReference type="EMBL" id="CABFNB010000079">
    <property type="protein sequence ID" value="VTZ60543.1"/>
    <property type="molecule type" value="Genomic_DNA"/>
</dbReference>
<gene>
    <name evidence="3" type="ORF">EMEDMD4_170036</name>
</gene>
<dbReference type="CDD" id="cd01029">
    <property type="entry name" value="TOPRIM_primases"/>
    <property type="match status" value="1"/>
</dbReference>
<organism evidence="3">
    <name type="scientific">Sinorhizobium medicae</name>
    <dbReference type="NCBI Taxonomy" id="110321"/>
    <lineage>
        <taxon>Bacteria</taxon>
        <taxon>Pseudomonadati</taxon>
        <taxon>Pseudomonadota</taxon>
        <taxon>Alphaproteobacteria</taxon>
        <taxon>Hyphomicrobiales</taxon>
        <taxon>Rhizobiaceae</taxon>
        <taxon>Sinorhizobium/Ensifer group</taxon>
        <taxon>Sinorhizobium</taxon>
    </lineage>
</organism>
<protein>
    <submittedName>
        <fullName evidence="3">Uncharacterized protein</fullName>
    </submittedName>
</protein>
<dbReference type="Proteomes" id="UP000507954">
    <property type="component" value="Unassembled WGS sequence"/>
</dbReference>
<feature type="domain" description="DUF7146" evidence="2">
    <location>
        <begin position="143"/>
        <end position="235"/>
    </location>
</feature>